<evidence type="ECO:0000313" key="3">
    <source>
        <dbReference type="Proteomes" id="UP000625283"/>
    </source>
</evidence>
<dbReference type="EMBL" id="JAERTY010000008">
    <property type="protein sequence ID" value="MBL1409893.1"/>
    <property type="molecule type" value="Genomic_DNA"/>
</dbReference>
<protein>
    <submittedName>
        <fullName evidence="2">PorT family protein</fullName>
    </submittedName>
</protein>
<keyword evidence="3" id="KW-1185">Reference proteome</keyword>
<feature type="domain" description="Outer membrane protein beta-barrel" evidence="1">
    <location>
        <begin position="8"/>
        <end position="181"/>
    </location>
</feature>
<sequence>MSTLAFSQVRYGVVGGGNLSRLAVPDSEPNSKSGIGFFVGGYVDVPLNSALSIRSGLNFQRIGVRNDFREIVSIERRMNSLELPVHVTYAIPIREAGNLLIGVGPFVGLQLSGKIKETWEEIDVTNEGISFPSGDFESDIVYSGDHALMNRFDYGISSLLGYKFGNGLFIRVGYNIGLAQLNKRQEEFQFNTGQKEYKENSRVVSLGIGFEF</sequence>
<proteinExistence type="predicted"/>
<reference evidence="2 3" key="1">
    <citation type="submission" date="2021-01" db="EMBL/GenBank/DDBJ databases">
        <title>C459-1 draft genome sequence.</title>
        <authorList>
            <person name="Zhang X.-F."/>
        </authorList>
    </citation>
    <scope>NUCLEOTIDE SEQUENCE [LARGE SCALE GENOMIC DNA]</scope>
    <source>
        <strain evidence="3">C459-1</strain>
    </source>
</reference>
<comment type="caution">
    <text evidence="2">The sequence shown here is derived from an EMBL/GenBank/DDBJ whole genome shotgun (WGS) entry which is preliminary data.</text>
</comment>
<evidence type="ECO:0000313" key="2">
    <source>
        <dbReference type="EMBL" id="MBL1409893.1"/>
    </source>
</evidence>
<dbReference type="Proteomes" id="UP000625283">
    <property type="component" value="Unassembled WGS sequence"/>
</dbReference>
<organism evidence="2 3">
    <name type="scientific">Sphingobacterium faecale</name>
    <dbReference type="NCBI Taxonomy" id="2803775"/>
    <lineage>
        <taxon>Bacteria</taxon>
        <taxon>Pseudomonadati</taxon>
        <taxon>Bacteroidota</taxon>
        <taxon>Sphingobacteriia</taxon>
        <taxon>Sphingobacteriales</taxon>
        <taxon>Sphingobacteriaceae</taxon>
        <taxon>Sphingobacterium</taxon>
    </lineage>
</organism>
<name>A0ABS1R5F6_9SPHI</name>
<dbReference type="Pfam" id="PF13568">
    <property type="entry name" value="OMP_b-brl_2"/>
    <property type="match status" value="1"/>
</dbReference>
<gene>
    <name evidence="2" type="ORF">JKG61_14125</name>
</gene>
<evidence type="ECO:0000259" key="1">
    <source>
        <dbReference type="Pfam" id="PF13568"/>
    </source>
</evidence>
<accession>A0ABS1R5F6</accession>
<dbReference type="InterPro" id="IPR025665">
    <property type="entry name" value="Beta-barrel_OMP_2"/>
</dbReference>